<keyword evidence="1" id="KW-0812">Transmembrane</keyword>
<feature type="transmembrane region" description="Helical" evidence="1">
    <location>
        <begin position="119"/>
        <end position="138"/>
    </location>
</feature>
<feature type="transmembrane region" description="Helical" evidence="1">
    <location>
        <begin position="52"/>
        <end position="71"/>
    </location>
</feature>
<dbReference type="EMBL" id="FWFS01000003">
    <property type="protein sequence ID" value="SLN29958.1"/>
    <property type="molecule type" value="Genomic_DNA"/>
</dbReference>
<keyword evidence="3" id="KW-1185">Reference proteome</keyword>
<evidence type="ECO:0000313" key="3">
    <source>
        <dbReference type="Proteomes" id="UP000193862"/>
    </source>
</evidence>
<dbReference type="OrthoDB" id="7859336at2"/>
<sequence>MSALRIANLSLLILYPIAWAAPLLKAGLLPLFKLSQISVLSGLSALWHTDLFLFGVVLVFAVIAPVAKIVALDGALRRNRHPLRSVTALGRLAMADIFLMAIYVTVIKGIGIGRVEVGWGLYLFTACVVMSLWISACAKRRAP</sequence>
<name>A0A1Y5S4M1_9RHOB</name>
<evidence type="ECO:0000313" key="2">
    <source>
        <dbReference type="EMBL" id="SLN29958.1"/>
    </source>
</evidence>
<feature type="transmembrane region" description="Helical" evidence="1">
    <location>
        <begin position="12"/>
        <end position="32"/>
    </location>
</feature>
<dbReference type="InterPro" id="IPR007498">
    <property type="entry name" value="PqiA-like"/>
</dbReference>
<reference evidence="2 3" key="1">
    <citation type="submission" date="2017-03" db="EMBL/GenBank/DDBJ databases">
        <authorList>
            <person name="Afonso C.L."/>
            <person name="Miller P.J."/>
            <person name="Scott M.A."/>
            <person name="Spackman E."/>
            <person name="Goraichik I."/>
            <person name="Dimitrov K.M."/>
            <person name="Suarez D.L."/>
            <person name="Swayne D.E."/>
        </authorList>
    </citation>
    <scope>NUCLEOTIDE SEQUENCE [LARGE SCALE GENOMIC DNA]</scope>
    <source>
        <strain evidence="2 3">CECT 8620</strain>
    </source>
</reference>
<organism evidence="2 3">
    <name type="scientific">Aquimixticola soesokkakensis</name>
    <dbReference type="NCBI Taxonomy" id="1519096"/>
    <lineage>
        <taxon>Bacteria</taxon>
        <taxon>Pseudomonadati</taxon>
        <taxon>Pseudomonadota</taxon>
        <taxon>Alphaproteobacteria</taxon>
        <taxon>Rhodobacterales</taxon>
        <taxon>Paracoccaceae</taxon>
        <taxon>Aquimixticola</taxon>
    </lineage>
</organism>
<dbReference type="RefSeq" id="WP_085835687.1">
    <property type="nucleotide sequence ID" value="NZ_FWFS01000003.1"/>
</dbReference>
<dbReference type="Proteomes" id="UP000193862">
    <property type="component" value="Unassembled WGS sequence"/>
</dbReference>
<evidence type="ECO:0000256" key="1">
    <source>
        <dbReference type="SAM" id="Phobius"/>
    </source>
</evidence>
<gene>
    <name evidence="2" type="ORF">AQS8620_00928</name>
</gene>
<accession>A0A1Y5S4M1</accession>
<keyword evidence="1" id="KW-1133">Transmembrane helix</keyword>
<proteinExistence type="predicted"/>
<dbReference type="Pfam" id="PF04403">
    <property type="entry name" value="PqiA"/>
    <property type="match status" value="1"/>
</dbReference>
<dbReference type="AlphaFoldDB" id="A0A1Y5S4M1"/>
<protein>
    <submittedName>
        <fullName evidence="2">Paraquat-inducible protein A</fullName>
    </submittedName>
</protein>
<keyword evidence="1" id="KW-0472">Membrane</keyword>
<feature type="transmembrane region" description="Helical" evidence="1">
    <location>
        <begin position="92"/>
        <end position="113"/>
    </location>
</feature>